<gene>
    <name evidence="4" type="ORF">M5D96_013563</name>
</gene>
<dbReference type="PANTHER" id="PTHR39942:SF1">
    <property type="entry name" value="BCDNA.LD26519-RELATED"/>
    <property type="match status" value="1"/>
</dbReference>
<evidence type="ECO:0000256" key="1">
    <source>
        <dbReference type="ARBA" id="ARBA00022734"/>
    </source>
</evidence>
<dbReference type="SUPFAM" id="SSF49899">
    <property type="entry name" value="Concanavalin A-like lectins/glucanases"/>
    <property type="match status" value="2"/>
</dbReference>
<dbReference type="GO" id="GO:0030246">
    <property type="term" value="F:carbohydrate binding"/>
    <property type="evidence" value="ECO:0007669"/>
    <property type="project" value="UniProtKB-KW"/>
</dbReference>
<feature type="region of interest" description="Disordered" evidence="2">
    <location>
        <begin position="354"/>
        <end position="394"/>
    </location>
</feature>
<dbReference type="SMART" id="SM00908">
    <property type="entry name" value="Gal-bind_lectin"/>
    <property type="match status" value="2"/>
</dbReference>
<evidence type="ECO:0000256" key="2">
    <source>
        <dbReference type="SAM" id="MobiDB-lite"/>
    </source>
</evidence>
<keyword evidence="1" id="KW-0430">Lectin</keyword>
<name>A0A9P9YB71_9MUSC</name>
<feature type="region of interest" description="Disordered" evidence="2">
    <location>
        <begin position="409"/>
        <end position="495"/>
    </location>
</feature>
<feature type="compositionally biased region" description="Polar residues" evidence="2">
    <location>
        <begin position="1"/>
        <end position="16"/>
    </location>
</feature>
<dbReference type="InterPro" id="IPR013320">
    <property type="entry name" value="ConA-like_dom_sf"/>
</dbReference>
<feature type="compositionally biased region" description="Basic and acidic residues" evidence="2">
    <location>
        <begin position="459"/>
        <end position="469"/>
    </location>
</feature>
<feature type="compositionally biased region" description="Polar residues" evidence="2">
    <location>
        <begin position="220"/>
        <end position="232"/>
    </location>
</feature>
<evidence type="ECO:0000259" key="3">
    <source>
        <dbReference type="PROSITE" id="PS51304"/>
    </source>
</evidence>
<dbReference type="EMBL" id="JAMKOV010000111">
    <property type="protein sequence ID" value="KAI8033685.1"/>
    <property type="molecule type" value="Genomic_DNA"/>
</dbReference>
<comment type="caution">
    <text evidence="4">The sequence shown here is derived from an EMBL/GenBank/DDBJ whole genome shotgun (WGS) entry which is preliminary data.</text>
</comment>
<reference evidence="4" key="1">
    <citation type="journal article" date="2023" name="Genome Biol. Evol.">
        <title>Long-read-based Genome Assembly of Drosophila gunungcola Reveals Fewer Chemosensory Genes in Flower-breeding Species.</title>
        <authorList>
            <person name="Negi A."/>
            <person name="Liao B.Y."/>
            <person name="Yeh S.D."/>
        </authorList>
    </citation>
    <scope>NUCLEOTIDE SEQUENCE</scope>
    <source>
        <strain evidence="4">Sukarami</strain>
    </source>
</reference>
<feature type="compositionally biased region" description="Polar residues" evidence="2">
    <location>
        <begin position="471"/>
        <end position="485"/>
    </location>
</feature>
<feature type="domain" description="Galectin" evidence="3">
    <location>
        <begin position="590"/>
        <end position="722"/>
    </location>
</feature>
<dbReference type="CDD" id="cd00070">
    <property type="entry name" value="GLECT"/>
    <property type="match status" value="2"/>
</dbReference>
<accession>A0A9P9YB71</accession>
<protein>
    <recommendedName>
        <fullName evidence="3">Galectin domain-containing protein</fullName>
    </recommendedName>
</protein>
<dbReference type="InterPro" id="IPR001079">
    <property type="entry name" value="Galectin_CRD"/>
</dbReference>
<dbReference type="FunFam" id="2.60.120.200:FF:000180">
    <property type="entry name" value="Galectin"/>
    <property type="match status" value="1"/>
</dbReference>
<feature type="compositionally biased region" description="Basic and acidic residues" evidence="2">
    <location>
        <begin position="411"/>
        <end position="420"/>
    </location>
</feature>
<proteinExistence type="predicted"/>
<feature type="region of interest" description="Disordered" evidence="2">
    <location>
        <begin position="220"/>
        <end position="252"/>
    </location>
</feature>
<evidence type="ECO:0000313" key="5">
    <source>
        <dbReference type="Proteomes" id="UP001059596"/>
    </source>
</evidence>
<dbReference type="Gene3D" id="2.60.120.200">
    <property type="match status" value="2"/>
</dbReference>
<dbReference type="PANTHER" id="PTHR39942">
    <property type="entry name" value="BCDNA.LD26519-RELATED"/>
    <property type="match status" value="1"/>
</dbReference>
<evidence type="ECO:0000313" key="4">
    <source>
        <dbReference type="EMBL" id="KAI8033685.1"/>
    </source>
</evidence>
<dbReference type="Proteomes" id="UP001059596">
    <property type="component" value="Unassembled WGS sequence"/>
</dbReference>
<feature type="region of interest" description="Disordered" evidence="2">
    <location>
        <begin position="1"/>
        <end position="27"/>
    </location>
</feature>
<feature type="domain" description="Galectin" evidence="3">
    <location>
        <begin position="793"/>
        <end position="934"/>
    </location>
</feature>
<sequence length="956" mass="106663">MLTRAPETSSAVSVSKPQAGGRPRDTLVVTSKSRESRFDPYCETGLAANSNNVPTRRNSVFVDSRYGSAPMSIAQRSMQHLPSLVPLNFEPSVSNSTKRGLETKLSPAGVINFIQTHGRITGNVPAEALPEHMIFAAPKKKKEDDELIVQTPPPKLKKIVPSIPKTMPATLDLTLSIDSQTKAPSKSIPTVKSLTDAISLGSVIRDPDFAMPYKLPPETSVQLVPSSPTEQEPPSIRHTKAVSVSPVKRPQRKMRVRDLSAGYQTSLTMTATTSNAAHVNALNEALVSLLKKQQQESKEQRNTRRWRSGSSSVVNLEDIQLVEPQPSLEADHFSSQIQPPLVAGARPIVKRRKTVIQSAQEHQQQLKRGKQEEPVKQLADSTTKLSAAESADEHKKAIAERELALLNRGSKAGEENKISVKDSSSSRNRRSRKSKANAATEDSGGEEQKSDRWEEDDDLPLKADAEKVLEGSSSANRPTRTSKTLSKYYKGPSPKSQHAMAVEQFWLRQSLNNSDSMQRRTDIDFAAFEAHAECSQNVDAFDNTRKEHLRFQQSEGRHQAPLDCFNDIEVVDGKEFEASFYEYADAVPKYFNDQIGQISEGISFTVTGYLAVNCERFSINLVHNNETRDVALHINPRLPQNYIVRNTKVQDIWGSEEVSSALPFLLSRGDKFFIQVLVTDACYMISVNGQHFATYTHRIPYRDVRILEVKGDVGNVEMQRTLVLSYPQRLPQSEVKNIELHIDNDGNEIDSSVEETVKIPHEWCLISAPITQSGSSPKSTNSLNDLALTLPYYGALPPNSLVEGRCLKIEGRVRLLPHSFYINLQKGQDIWPHPLIAFHLNPRFTKASSGAIGKAVVCRNAWLDGGWAQEERSELDTNFRPGRTFSLAIVCTKTAYEVYVNRIFMTDFKYKVSPGLVDAVYIQGDVKLWNVTLEQNPLIKGKNVRVYHNPLDTFEF</sequence>
<dbReference type="SMART" id="SM00276">
    <property type="entry name" value="GLECT"/>
    <property type="match status" value="2"/>
</dbReference>
<dbReference type="PROSITE" id="PS51304">
    <property type="entry name" value="GALECTIN"/>
    <property type="match status" value="2"/>
</dbReference>
<dbReference type="Pfam" id="PF00337">
    <property type="entry name" value="Gal-bind_lectin"/>
    <property type="match status" value="2"/>
</dbReference>
<organism evidence="4 5">
    <name type="scientific">Drosophila gunungcola</name>
    <name type="common">fruit fly</name>
    <dbReference type="NCBI Taxonomy" id="103775"/>
    <lineage>
        <taxon>Eukaryota</taxon>
        <taxon>Metazoa</taxon>
        <taxon>Ecdysozoa</taxon>
        <taxon>Arthropoda</taxon>
        <taxon>Hexapoda</taxon>
        <taxon>Insecta</taxon>
        <taxon>Pterygota</taxon>
        <taxon>Neoptera</taxon>
        <taxon>Endopterygota</taxon>
        <taxon>Diptera</taxon>
        <taxon>Brachycera</taxon>
        <taxon>Muscomorpha</taxon>
        <taxon>Ephydroidea</taxon>
        <taxon>Drosophilidae</taxon>
        <taxon>Drosophila</taxon>
        <taxon>Sophophora</taxon>
    </lineage>
</organism>
<dbReference type="AlphaFoldDB" id="A0A9P9YB71"/>
<keyword evidence="5" id="KW-1185">Reference proteome</keyword>